<gene>
    <name evidence="1" type="ORF">Patl1_24167</name>
</gene>
<evidence type="ECO:0000313" key="2">
    <source>
        <dbReference type="Proteomes" id="UP001164250"/>
    </source>
</evidence>
<sequence length="92" mass="11168">MKLEKKWQFLLYDAVKLKTQLCFLCFWKQVGTSFCRMCSNRWREWRGNKVTHKAQAHSTLLNANNLFFLTYLLIIIINKQVSTKFKNFFRKL</sequence>
<protein>
    <submittedName>
        <fullName evidence="1">Uncharacterized protein</fullName>
    </submittedName>
</protein>
<name>A0ACC0ZZX0_9ROSI</name>
<dbReference type="Proteomes" id="UP001164250">
    <property type="component" value="Chromosome 13"/>
</dbReference>
<dbReference type="EMBL" id="CM047909">
    <property type="protein sequence ID" value="KAJ0080112.1"/>
    <property type="molecule type" value="Genomic_DNA"/>
</dbReference>
<comment type="caution">
    <text evidence="1">The sequence shown here is derived from an EMBL/GenBank/DDBJ whole genome shotgun (WGS) entry which is preliminary data.</text>
</comment>
<accession>A0ACC0ZZX0</accession>
<evidence type="ECO:0000313" key="1">
    <source>
        <dbReference type="EMBL" id="KAJ0080112.1"/>
    </source>
</evidence>
<reference evidence="2" key="1">
    <citation type="journal article" date="2023" name="G3 (Bethesda)">
        <title>Genome assembly and association tests identify interacting loci associated with vigor, precocity, and sex in interspecific pistachio rootstocks.</title>
        <authorList>
            <person name="Palmer W."/>
            <person name="Jacygrad E."/>
            <person name="Sagayaradj S."/>
            <person name="Cavanaugh K."/>
            <person name="Han R."/>
            <person name="Bertier L."/>
            <person name="Beede B."/>
            <person name="Kafkas S."/>
            <person name="Golino D."/>
            <person name="Preece J."/>
            <person name="Michelmore R."/>
        </authorList>
    </citation>
    <scope>NUCLEOTIDE SEQUENCE [LARGE SCALE GENOMIC DNA]</scope>
</reference>
<organism evidence="1 2">
    <name type="scientific">Pistacia atlantica</name>
    <dbReference type="NCBI Taxonomy" id="434234"/>
    <lineage>
        <taxon>Eukaryota</taxon>
        <taxon>Viridiplantae</taxon>
        <taxon>Streptophyta</taxon>
        <taxon>Embryophyta</taxon>
        <taxon>Tracheophyta</taxon>
        <taxon>Spermatophyta</taxon>
        <taxon>Magnoliopsida</taxon>
        <taxon>eudicotyledons</taxon>
        <taxon>Gunneridae</taxon>
        <taxon>Pentapetalae</taxon>
        <taxon>rosids</taxon>
        <taxon>malvids</taxon>
        <taxon>Sapindales</taxon>
        <taxon>Anacardiaceae</taxon>
        <taxon>Pistacia</taxon>
    </lineage>
</organism>
<proteinExistence type="predicted"/>
<keyword evidence="2" id="KW-1185">Reference proteome</keyword>